<organism evidence="3 4">
    <name type="scientific">Mycobacteroides franklinii</name>
    <dbReference type="NCBI Taxonomy" id="948102"/>
    <lineage>
        <taxon>Bacteria</taxon>
        <taxon>Bacillati</taxon>
        <taxon>Actinomycetota</taxon>
        <taxon>Actinomycetes</taxon>
        <taxon>Mycobacteriales</taxon>
        <taxon>Mycobacteriaceae</taxon>
        <taxon>Mycobacteroides</taxon>
    </lineage>
</organism>
<evidence type="ECO:0000256" key="2">
    <source>
        <dbReference type="SAM" id="Phobius"/>
    </source>
</evidence>
<feature type="region of interest" description="Disordered" evidence="1">
    <location>
        <begin position="148"/>
        <end position="241"/>
    </location>
</feature>
<evidence type="ECO:0000313" key="4">
    <source>
        <dbReference type="Proteomes" id="UP000295627"/>
    </source>
</evidence>
<dbReference type="Pfam" id="PF26307">
    <property type="entry name" value="LUCA"/>
    <property type="match status" value="1"/>
</dbReference>
<feature type="compositionally biased region" description="Acidic residues" evidence="1">
    <location>
        <begin position="187"/>
        <end position="219"/>
    </location>
</feature>
<gene>
    <name evidence="3" type="ORF">EJ571_06150</name>
</gene>
<evidence type="ECO:0000256" key="1">
    <source>
        <dbReference type="SAM" id="MobiDB-lite"/>
    </source>
</evidence>
<proteinExistence type="predicted"/>
<comment type="caution">
    <text evidence="3">The sequence shown here is derived from an EMBL/GenBank/DDBJ whole genome shotgun (WGS) entry which is preliminary data.</text>
</comment>
<protein>
    <recommendedName>
        <fullName evidence="5">Transmembrane protein</fullName>
    </recommendedName>
</protein>
<feature type="transmembrane region" description="Helical" evidence="2">
    <location>
        <begin position="7"/>
        <end position="32"/>
    </location>
</feature>
<name>A0A4R5PEG8_9MYCO</name>
<dbReference type="AlphaFoldDB" id="A0A4R5PEG8"/>
<keyword evidence="2" id="KW-0472">Membrane</keyword>
<dbReference type="EMBL" id="RXLR01000010">
    <property type="protein sequence ID" value="TDH23826.1"/>
    <property type="molecule type" value="Genomic_DNA"/>
</dbReference>
<dbReference type="InterPro" id="IPR058689">
    <property type="entry name" value="LUCA"/>
</dbReference>
<accession>A0A4R5PEG8</accession>
<evidence type="ECO:0008006" key="5">
    <source>
        <dbReference type="Google" id="ProtNLM"/>
    </source>
</evidence>
<feature type="compositionally biased region" description="Acidic residues" evidence="1">
    <location>
        <begin position="164"/>
        <end position="179"/>
    </location>
</feature>
<dbReference type="RefSeq" id="WP_078334846.1">
    <property type="nucleotide sequence ID" value="NZ_MAFQ01000008.1"/>
</dbReference>
<evidence type="ECO:0000313" key="3">
    <source>
        <dbReference type="EMBL" id="TDH23826.1"/>
    </source>
</evidence>
<dbReference type="Proteomes" id="UP000295627">
    <property type="component" value="Unassembled WGS sequence"/>
</dbReference>
<sequence>MAAGRRTATIVLTSSHAALSLIAGLLFFFFALPRWPELNGSTGHTFGTWMRIISGALLAAAGVPALAAWRQTRRPEFATPQLALTLRAAAFTGSFLAGALVTGTAIAEIWLNLDRFGIWEFGVYGAAAAIGILAFAAYHLAFVAERPAPERTPRPAKKKPATPDSEDSEDSEDTEDAEVPDTKDTEAPEDTDADEAVAAEDAENTDLKDEETPDAEGKDEDTVKKVLEPARGLRNRRTRRS</sequence>
<feature type="transmembrane region" description="Helical" evidence="2">
    <location>
        <begin position="123"/>
        <end position="144"/>
    </location>
</feature>
<feature type="transmembrane region" description="Helical" evidence="2">
    <location>
        <begin position="89"/>
        <end position="111"/>
    </location>
</feature>
<reference evidence="3 4" key="1">
    <citation type="journal article" date="2019" name="Sci. Rep.">
        <title>Extended insight into the Mycobacterium chelonae-abscessus complex through whole genome sequencing of Mycobacterium salmoniphilum outbreak and Mycobacterium salmoniphilum-like strains.</title>
        <authorList>
            <person name="Behra P.R.K."/>
            <person name="Das S."/>
            <person name="Pettersson B.M.F."/>
            <person name="Shirreff L."/>
            <person name="DuCote T."/>
            <person name="Jacobsson K.G."/>
            <person name="Ennis D.G."/>
            <person name="Kirsebom L.A."/>
        </authorList>
    </citation>
    <scope>NUCLEOTIDE SEQUENCE [LARGE SCALE GENOMIC DNA]</scope>
    <source>
        <strain evidence="3 4">DSM 45524</strain>
    </source>
</reference>
<keyword evidence="2" id="KW-0812">Transmembrane</keyword>
<keyword evidence="2" id="KW-1133">Transmembrane helix</keyword>
<dbReference type="InterPro" id="IPR036259">
    <property type="entry name" value="MFS_trans_sf"/>
</dbReference>
<feature type="transmembrane region" description="Helical" evidence="2">
    <location>
        <begin position="52"/>
        <end position="69"/>
    </location>
</feature>
<dbReference type="SUPFAM" id="SSF103473">
    <property type="entry name" value="MFS general substrate transporter"/>
    <property type="match status" value="1"/>
</dbReference>